<dbReference type="GO" id="GO:0008168">
    <property type="term" value="F:methyltransferase activity"/>
    <property type="evidence" value="ECO:0007669"/>
    <property type="project" value="UniProtKB-KW"/>
</dbReference>
<keyword evidence="5" id="KW-1185">Reference proteome</keyword>
<dbReference type="PANTHER" id="PTHR43861">
    <property type="entry name" value="TRANS-ACONITATE 2-METHYLTRANSFERASE-RELATED"/>
    <property type="match status" value="1"/>
</dbReference>
<comment type="caution">
    <text evidence="4">The sequence shown here is derived from an EMBL/GenBank/DDBJ whole genome shotgun (WGS) entry which is preliminary data.</text>
</comment>
<dbReference type="STRING" id="1385511.GCA_000425225_03317"/>
<dbReference type="EMBL" id="AVPF01000026">
    <property type="protein sequence ID" value="KGX87107.1"/>
    <property type="molecule type" value="Genomic_DNA"/>
</dbReference>
<reference evidence="4 5" key="1">
    <citation type="submission" date="2013-08" db="EMBL/GenBank/DDBJ databases">
        <authorList>
            <person name="Huang J."/>
            <person name="Wang G."/>
        </authorList>
    </citation>
    <scope>NUCLEOTIDE SEQUENCE [LARGE SCALE GENOMIC DNA]</scope>
    <source>
        <strain evidence="4 5">BH030004</strain>
    </source>
</reference>
<dbReference type="InterPro" id="IPR029063">
    <property type="entry name" value="SAM-dependent_MTases_sf"/>
</dbReference>
<feature type="domain" description="Methyltransferase" evidence="3">
    <location>
        <begin position="43"/>
        <end position="134"/>
    </location>
</feature>
<sequence length="240" mass="28108">MEKYAAYDPFAWIYNKYWGRMPKGIEPIIDKLFFTSLPQKASVLDLCCGTGQLAQILNERGYEVTGIDGSREMLKLAQENSPSSTFLEDDARSFNVDKQFDGIISTYDSLNHIMSLEELQAVFRNVNEFLVEDGLFLFDMNMESTYKGHWNGSFNIVEDDHVCAVRSTSKHEDRLAQMDITMFMLEDQQWKRSDLTLEQTWYQKEEVIHLLIEEGFREINAYPSEDFRMQKGRMFFLCEK</sequence>
<dbReference type="PANTHER" id="PTHR43861:SF1">
    <property type="entry name" value="TRANS-ACONITATE 2-METHYLTRANSFERASE"/>
    <property type="match status" value="1"/>
</dbReference>
<dbReference type="SUPFAM" id="SSF53335">
    <property type="entry name" value="S-adenosyl-L-methionine-dependent methyltransferases"/>
    <property type="match status" value="1"/>
</dbReference>
<dbReference type="CDD" id="cd02440">
    <property type="entry name" value="AdoMet_MTases"/>
    <property type="match status" value="1"/>
</dbReference>
<dbReference type="Pfam" id="PF13649">
    <property type="entry name" value="Methyltransf_25"/>
    <property type="match status" value="1"/>
</dbReference>
<dbReference type="eggNOG" id="COG4976">
    <property type="taxonomic scope" value="Bacteria"/>
</dbReference>
<protein>
    <submittedName>
        <fullName evidence="4">Methyltransferase</fullName>
    </submittedName>
</protein>
<evidence type="ECO:0000313" key="5">
    <source>
        <dbReference type="Proteomes" id="UP000030403"/>
    </source>
</evidence>
<accession>A0A0A5HTZ7</accession>
<dbReference type="InterPro" id="IPR041698">
    <property type="entry name" value="Methyltransf_25"/>
</dbReference>
<dbReference type="Proteomes" id="UP000030403">
    <property type="component" value="Unassembled WGS sequence"/>
</dbReference>
<dbReference type="GO" id="GO:0032259">
    <property type="term" value="P:methylation"/>
    <property type="evidence" value="ECO:0007669"/>
    <property type="project" value="UniProtKB-KW"/>
</dbReference>
<keyword evidence="1 4" id="KW-0489">Methyltransferase</keyword>
<dbReference type="AlphaFoldDB" id="A0A0A5HTZ7"/>
<dbReference type="Gene3D" id="3.40.50.150">
    <property type="entry name" value="Vaccinia Virus protein VP39"/>
    <property type="match status" value="1"/>
</dbReference>
<proteinExistence type="predicted"/>
<name>A0A0A5HTZ7_9BACI</name>
<evidence type="ECO:0000256" key="1">
    <source>
        <dbReference type="ARBA" id="ARBA00022603"/>
    </source>
</evidence>
<evidence type="ECO:0000259" key="3">
    <source>
        <dbReference type="Pfam" id="PF13649"/>
    </source>
</evidence>
<keyword evidence="2 4" id="KW-0808">Transferase</keyword>
<dbReference type="Gene3D" id="2.20.25.110">
    <property type="entry name" value="S-adenosyl-L-methionine-dependent methyltransferases"/>
    <property type="match status" value="1"/>
</dbReference>
<evidence type="ECO:0000256" key="2">
    <source>
        <dbReference type="ARBA" id="ARBA00022679"/>
    </source>
</evidence>
<evidence type="ECO:0000313" key="4">
    <source>
        <dbReference type="EMBL" id="KGX87107.1"/>
    </source>
</evidence>
<dbReference type="OrthoDB" id="9811589at2"/>
<gene>
    <name evidence="4" type="ORF">N783_10325</name>
</gene>
<organism evidence="4 5">
    <name type="scientific">Pontibacillus marinus BH030004 = DSM 16465</name>
    <dbReference type="NCBI Taxonomy" id="1385511"/>
    <lineage>
        <taxon>Bacteria</taxon>
        <taxon>Bacillati</taxon>
        <taxon>Bacillota</taxon>
        <taxon>Bacilli</taxon>
        <taxon>Bacillales</taxon>
        <taxon>Bacillaceae</taxon>
        <taxon>Pontibacillus</taxon>
    </lineage>
</organism>
<dbReference type="RefSeq" id="WP_027446923.1">
    <property type="nucleotide sequence ID" value="NZ_AULJ01000043.1"/>
</dbReference>